<dbReference type="Proteomes" id="UP000239649">
    <property type="component" value="Unassembled WGS sequence"/>
</dbReference>
<protein>
    <submittedName>
        <fullName evidence="2">LRR receptor-like kinase family</fullName>
    </submittedName>
</protein>
<name>A0A2P6VSE2_9CHLO</name>
<dbReference type="OrthoDB" id="1711136at2759"/>
<dbReference type="GO" id="GO:0005930">
    <property type="term" value="C:axoneme"/>
    <property type="evidence" value="ECO:0007669"/>
    <property type="project" value="UniProtKB-SubCell"/>
</dbReference>
<sequence>MAVFDANQDLCFLFAPSPCGDKDASARDAAALTRVARLPFVCSRLYIQETVLQVAPCLGHLTALSLDGERPAGQYEQYDAGAALAALRLDTLACASSLRSLSIDAEYLQPASCAQLSALPGLNYLSLRSFEEQVPAQLWPAVARLQRLQHLAIDVLTPLRGVSPIPAAAWEHLRSCSSLTHLAFEDPWLYDADADDRGRLDLEPGIASLTSLRTVRIGSTAASFGDLWSHPHLTSLDVESTHSGALPLPALIDLPALQRLSLSLPAPALFSPERLRLPALTSLDAHFGRSGLWNPPAVGEEDEEAGLGLRWIAELPRLATLSDLPDGPYLDNLRTLLLGNTHCPRLPPALARATQLECLDLSDTKHSTDTKCRLHLRDGDLELLQAMPALRLLCVPMDQQANLANFAVACMICTWLPRLVVDGEGGAMRPRGSALLPRGWDGGLDEAAMAAQRRRQDVSSNAMRRSWLRMLAAL</sequence>
<dbReference type="SUPFAM" id="SSF52047">
    <property type="entry name" value="RNI-like"/>
    <property type="match status" value="1"/>
</dbReference>
<comment type="subcellular location">
    <subcellularLocation>
        <location evidence="1">Cytoplasm</location>
        <location evidence="1">Cytoskeleton</location>
        <location evidence="1">Cilium axoneme</location>
    </subcellularLocation>
</comment>
<dbReference type="PANTHER" id="PTHR45752:SF195">
    <property type="entry name" value="LEUCINE-RICH REPEAT (LRR) FAMILY PROTEIN-RELATED"/>
    <property type="match status" value="1"/>
</dbReference>
<reference evidence="2 3" key="1">
    <citation type="journal article" date="2018" name="Plant J.">
        <title>Genome sequences of Chlorella sorokiniana UTEX 1602 and Micractinium conductrix SAG 241.80: implications to maltose excretion by a green alga.</title>
        <authorList>
            <person name="Arriola M.B."/>
            <person name="Velmurugan N."/>
            <person name="Zhang Y."/>
            <person name="Plunkett M.H."/>
            <person name="Hondzo H."/>
            <person name="Barney B.M."/>
        </authorList>
    </citation>
    <scope>NUCLEOTIDE SEQUENCE [LARGE SCALE GENOMIC DNA]</scope>
    <source>
        <strain evidence="2 3">SAG 241.80</strain>
    </source>
</reference>
<organism evidence="2 3">
    <name type="scientific">Micractinium conductrix</name>
    <dbReference type="NCBI Taxonomy" id="554055"/>
    <lineage>
        <taxon>Eukaryota</taxon>
        <taxon>Viridiplantae</taxon>
        <taxon>Chlorophyta</taxon>
        <taxon>core chlorophytes</taxon>
        <taxon>Trebouxiophyceae</taxon>
        <taxon>Chlorellales</taxon>
        <taxon>Chlorellaceae</taxon>
        <taxon>Chlorella clade</taxon>
        <taxon>Micractinium</taxon>
    </lineage>
</organism>
<evidence type="ECO:0000256" key="1">
    <source>
        <dbReference type="ARBA" id="ARBA00004430"/>
    </source>
</evidence>
<evidence type="ECO:0000313" key="3">
    <source>
        <dbReference type="Proteomes" id="UP000239649"/>
    </source>
</evidence>
<dbReference type="GO" id="GO:0016301">
    <property type="term" value="F:kinase activity"/>
    <property type="evidence" value="ECO:0007669"/>
    <property type="project" value="UniProtKB-KW"/>
</dbReference>
<keyword evidence="3" id="KW-1185">Reference proteome</keyword>
<dbReference type="InterPro" id="IPR050715">
    <property type="entry name" value="LRR-SigEffector_domain"/>
</dbReference>
<proteinExistence type="predicted"/>
<gene>
    <name evidence="2" type="primary">g738</name>
    <name evidence="2" type="ORF">C2E20_0738</name>
</gene>
<evidence type="ECO:0000313" key="2">
    <source>
        <dbReference type="EMBL" id="PSC76997.1"/>
    </source>
</evidence>
<dbReference type="EMBL" id="LHPF02000001">
    <property type="protein sequence ID" value="PSC76997.1"/>
    <property type="molecule type" value="Genomic_DNA"/>
</dbReference>
<dbReference type="Gene3D" id="3.80.10.10">
    <property type="entry name" value="Ribonuclease Inhibitor"/>
    <property type="match status" value="2"/>
</dbReference>
<comment type="caution">
    <text evidence="2">The sequence shown here is derived from an EMBL/GenBank/DDBJ whole genome shotgun (WGS) entry which is preliminary data.</text>
</comment>
<dbReference type="PANTHER" id="PTHR45752">
    <property type="entry name" value="LEUCINE-RICH REPEAT-CONTAINING"/>
    <property type="match status" value="1"/>
</dbReference>
<dbReference type="InterPro" id="IPR032675">
    <property type="entry name" value="LRR_dom_sf"/>
</dbReference>
<dbReference type="AlphaFoldDB" id="A0A2P6VSE2"/>
<accession>A0A2P6VSE2</accession>